<dbReference type="PANTHER" id="PTHR41309:SF2">
    <property type="entry name" value="MEMBRANE PROTEIN"/>
    <property type="match status" value="1"/>
</dbReference>
<feature type="transmembrane region" description="Helical" evidence="1">
    <location>
        <begin position="82"/>
        <end position="103"/>
    </location>
</feature>
<dbReference type="PANTHER" id="PTHR41309">
    <property type="entry name" value="MEMBRANE PROTEIN-RELATED"/>
    <property type="match status" value="1"/>
</dbReference>
<proteinExistence type="predicted"/>
<gene>
    <name evidence="2" type="ordered locus">Apre_0193</name>
</gene>
<dbReference type="KEGG" id="apr:Apre_0193"/>
<reference evidence="2 3" key="1">
    <citation type="journal article" date="2009" name="Stand. Genomic Sci.">
        <title>Complete genome sequence of Anaerococcus prevotii type strain (PC1).</title>
        <authorList>
            <person name="Labutti K."/>
            <person name="Pukall R."/>
            <person name="Steenblock K."/>
            <person name="Glavina Del Rio T."/>
            <person name="Tice H."/>
            <person name="Copeland A."/>
            <person name="Cheng J.F."/>
            <person name="Lucas S."/>
            <person name="Chen F."/>
            <person name="Nolan M."/>
            <person name="Bruce D."/>
            <person name="Goodwin L."/>
            <person name="Pitluck S."/>
            <person name="Ivanova N."/>
            <person name="Mavromatis K."/>
            <person name="Ovchinnikova G."/>
            <person name="Pati A."/>
            <person name="Chen A."/>
            <person name="Palaniappan K."/>
            <person name="Land M."/>
            <person name="Hauser L."/>
            <person name="Chang Y.J."/>
            <person name="Jeffries C.D."/>
            <person name="Chain P."/>
            <person name="Saunders E."/>
            <person name="Brettin T."/>
            <person name="Detter J.C."/>
            <person name="Han C."/>
            <person name="Goker M."/>
            <person name="Bristow J."/>
            <person name="Eisen J.A."/>
            <person name="Markowitz V."/>
            <person name="Hugenholtz P."/>
            <person name="Kyrpides N.C."/>
            <person name="Klenk H.P."/>
            <person name="Lapidus A."/>
        </authorList>
    </citation>
    <scope>NUCLEOTIDE SEQUENCE [LARGE SCALE GENOMIC DNA]</scope>
    <source>
        <strain evidence="3">ATCC 9321 / DSM 20548 / JCM 6508 / NCTC 11806 / PC1</strain>
    </source>
</reference>
<evidence type="ECO:0000256" key="1">
    <source>
        <dbReference type="SAM" id="Phobius"/>
    </source>
</evidence>
<dbReference type="HOGENOM" id="CLU_102880_5_1_9"/>
<keyword evidence="1" id="KW-0812">Transmembrane</keyword>
<evidence type="ECO:0000313" key="3">
    <source>
        <dbReference type="Proteomes" id="UP000002294"/>
    </source>
</evidence>
<dbReference type="AlphaFoldDB" id="C7RFI4"/>
<feature type="transmembrane region" description="Helical" evidence="1">
    <location>
        <begin position="181"/>
        <end position="205"/>
    </location>
</feature>
<dbReference type="Pfam" id="PF13346">
    <property type="entry name" value="ABC2_membrane_5"/>
    <property type="match status" value="1"/>
</dbReference>
<feature type="transmembrane region" description="Helical" evidence="1">
    <location>
        <begin position="37"/>
        <end position="55"/>
    </location>
</feature>
<accession>C7RFI4</accession>
<evidence type="ECO:0008006" key="4">
    <source>
        <dbReference type="Google" id="ProtNLM"/>
    </source>
</evidence>
<sequence length="210" mass="24149">MRALIYKDFLVIKKIFIYLYLLTGVVGISFVKMDKFFILPMYFVIIPIRLIGALFETDNNYSVDRYLIASGFSRRKIVISRYVFLWIITLTSLLISLALIFFLKVKIENLSLLLFLSILIVASEFISLIEIPLMYKLGSNKTRQLTSISYLLGFAIFMIIGKNKENLGRFLLGNLSISENTLAFAILIFIILLNLVSLLVSFKIFDNKEV</sequence>
<dbReference type="eggNOG" id="ENOG5033BYA">
    <property type="taxonomic scope" value="Bacteria"/>
</dbReference>
<feature type="transmembrane region" description="Helical" evidence="1">
    <location>
        <begin position="145"/>
        <end position="161"/>
    </location>
</feature>
<keyword evidence="1" id="KW-1133">Transmembrane helix</keyword>
<dbReference type="RefSeq" id="WP_012803664.1">
    <property type="nucleotide sequence ID" value="NC_013171.1"/>
</dbReference>
<feature type="transmembrane region" description="Helical" evidence="1">
    <location>
        <begin position="109"/>
        <end position="133"/>
    </location>
</feature>
<dbReference type="OrthoDB" id="1655186at2"/>
<keyword evidence="3" id="KW-1185">Reference proteome</keyword>
<dbReference type="STRING" id="525919.Apre_0193"/>
<keyword evidence="1" id="KW-0472">Membrane</keyword>
<protein>
    <recommendedName>
        <fullName evidence="4">ABC-2 transporter permease</fullName>
    </recommendedName>
</protein>
<dbReference type="InterPro" id="IPR025699">
    <property type="entry name" value="ABC2_memb-like"/>
</dbReference>
<feature type="transmembrane region" description="Helical" evidence="1">
    <location>
        <begin position="12"/>
        <end position="31"/>
    </location>
</feature>
<dbReference type="Proteomes" id="UP000002294">
    <property type="component" value="Chromosome"/>
</dbReference>
<name>C7RFI4_ANAPD</name>
<evidence type="ECO:0000313" key="2">
    <source>
        <dbReference type="EMBL" id="ACV28245.1"/>
    </source>
</evidence>
<dbReference type="EMBL" id="CP001708">
    <property type="protein sequence ID" value="ACV28245.1"/>
    <property type="molecule type" value="Genomic_DNA"/>
</dbReference>
<organism evidence="2 3">
    <name type="scientific">Anaerococcus prevotii (strain ATCC 9321 / DSM 20548 / JCM 6508 / NCTC 11806 / PC1)</name>
    <name type="common">Peptostreptococcus prevotii</name>
    <name type="synonym">Peptococcus prevotii</name>
    <dbReference type="NCBI Taxonomy" id="525919"/>
    <lineage>
        <taxon>Bacteria</taxon>
        <taxon>Bacillati</taxon>
        <taxon>Bacillota</taxon>
        <taxon>Tissierellia</taxon>
        <taxon>Tissierellales</taxon>
        <taxon>Peptoniphilaceae</taxon>
        <taxon>Anaerococcus</taxon>
    </lineage>
</organism>